<keyword evidence="3" id="KW-0489">Methyltransferase</keyword>
<evidence type="ECO:0000259" key="1">
    <source>
        <dbReference type="Pfam" id="PF13679"/>
    </source>
</evidence>
<evidence type="ECO:0000313" key="4">
    <source>
        <dbReference type="EMBL" id="MZS89025.1"/>
    </source>
</evidence>
<dbReference type="EMBL" id="CABHOF010000032">
    <property type="protein sequence ID" value="VUX64149.1"/>
    <property type="molecule type" value="Genomic_DNA"/>
</dbReference>
<dbReference type="CDD" id="cd02440">
    <property type="entry name" value="AdoMet_MTases"/>
    <property type="match status" value="1"/>
</dbReference>
<dbReference type="eggNOG" id="COG2263">
    <property type="taxonomic scope" value="Bacteria"/>
</dbReference>
<dbReference type="GO" id="GO:0008168">
    <property type="term" value="F:methyltransferase activity"/>
    <property type="evidence" value="ECO:0007669"/>
    <property type="project" value="UniProtKB-KW"/>
</dbReference>
<dbReference type="Pfam" id="PF13679">
    <property type="entry name" value="Methyltransf_32"/>
    <property type="match status" value="1"/>
</dbReference>
<dbReference type="SUPFAM" id="SSF53335">
    <property type="entry name" value="S-adenosyl-L-methionine-dependent methyltransferases"/>
    <property type="match status" value="1"/>
</dbReference>
<dbReference type="PANTHER" id="PTHR13369">
    <property type="match status" value="1"/>
</dbReference>
<organism evidence="2 6">
    <name type="scientific">Blautia wexlerae</name>
    <dbReference type="NCBI Taxonomy" id="418240"/>
    <lineage>
        <taxon>Bacteria</taxon>
        <taxon>Bacillati</taxon>
        <taxon>Bacillota</taxon>
        <taxon>Clostridia</taxon>
        <taxon>Lachnospirales</taxon>
        <taxon>Lachnospiraceae</taxon>
        <taxon>Blautia</taxon>
    </lineage>
</organism>
<reference evidence="8 9" key="2">
    <citation type="journal article" date="2019" name="Nat. Med.">
        <title>A library of human gut bacterial isolates paired with longitudinal multiomics data enables mechanistic microbiome research.</title>
        <authorList>
            <person name="Poyet M."/>
            <person name="Groussin M."/>
            <person name="Gibbons S.M."/>
            <person name="Avila-Pacheco J."/>
            <person name="Jiang X."/>
            <person name="Kearney S.M."/>
            <person name="Perrotta A.R."/>
            <person name="Berdy B."/>
            <person name="Zhao S."/>
            <person name="Lieberman T.D."/>
            <person name="Swanson P.K."/>
            <person name="Smith M."/>
            <person name="Roesemann S."/>
            <person name="Alexander J.E."/>
            <person name="Rich S.A."/>
            <person name="Livny J."/>
            <person name="Vlamakis H."/>
            <person name="Clish C."/>
            <person name="Bullock K."/>
            <person name="Deik A."/>
            <person name="Scott J."/>
            <person name="Pierce K.A."/>
            <person name="Xavier R.J."/>
            <person name="Alm E.J."/>
        </authorList>
    </citation>
    <scope>NUCLEOTIDE SEQUENCE [LARGE SCALE GENOMIC DNA]</scope>
    <source>
        <strain evidence="3 9">BIOML-A1</strain>
        <strain evidence="4 8">BIOML-A12</strain>
    </source>
</reference>
<evidence type="ECO:0000313" key="2">
    <source>
        <dbReference type="EMBL" id="CUN71871.1"/>
    </source>
</evidence>
<evidence type="ECO:0000313" key="8">
    <source>
        <dbReference type="Proteomes" id="UP000477156"/>
    </source>
</evidence>
<evidence type="ECO:0000313" key="9">
    <source>
        <dbReference type="Proteomes" id="UP000477285"/>
    </source>
</evidence>
<evidence type="ECO:0000313" key="7">
    <source>
        <dbReference type="Proteomes" id="UP000366766"/>
    </source>
</evidence>
<accession>A0A173Z6C9</accession>
<evidence type="ECO:0000313" key="5">
    <source>
        <dbReference type="EMBL" id="VUX64149.1"/>
    </source>
</evidence>
<dbReference type="AlphaFoldDB" id="A0A173Z6C9"/>
<dbReference type="GO" id="GO:0032259">
    <property type="term" value="P:methylation"/>
    <property type="evidence" value="ECO:0007669"/>
    <property type="project" value="UniProtKB-KW"/>
</dbReference>
<dbReference type="InterPro" id="IPR029063">
    <property type="entry name" value="SAM-dependent_MTases_sf"/>
</dbReference>
<sequence length="387" mass="44494">MKNLREYLEEQINENLIQAVLSAGRNKDGISKIKIRPIRLKGQICYQASATEGQKVLHKNYGRTELIEYVEKELAENFRQFQAQGAVTDGVVLVSKKGKMTIKQKHHEQKEKVQIQAHNRVKQYILKEGVPVPFLIDLGVMNEQGKIIHARYDKFRQINRFLEFIEDILPRLSRDREITILDFGCGKSYLTFAMYYYLRELKGYDVNIIGLDLKTDVIEKCNSLALRYGYEKLHFYHGDIADYEGVSCVDMVVTLHACDTATDYALAKAVEWGAEVILSVPCCQHEVNKQIKNEMLEPVLRYGILKERMSALITDAVRADLLESKGYDTQILEFIDMEHTPKNLLIRAVRTGKRSDQGKVEKMLAALNIHPTLDRLLNEKEQEGSVR</sequence>
<feature type="domain" description="Methyltransferase" evidence="1">
    <location>
        <begin position="153"/>
        <end position="290"/>
    </location>
</feature>
<dbReference type="EMBL" id="WWVQ01000002">
    <property type="protein sequence ID" value="MZL31831.1"/>
    <property type="molecule type" value="Genomic_DNA"/>
</dbReference>
<dbReference type="Proteomes" id="UP000477285">
    <property type="component" value="Unassembled WGS sequence"/>
</dbReference>
<name>A0A173Z6C9_9FIRM</name>
<gene>
    <name evidence="5" type="ORF">BWLFYP14_01258</name>
    <name evidence="2" type="ORF">ERS852478_00876</name>
    <name evidence="4" type="ORF">GT712_08070</name>
    <name evidence="3" type="ORF">GT728_01115</name>
</gene>
<dbReference type="Proteomes" id="UP000366766">
    <property type="component" value="Unassembled WGS sequence"/>
</dbReference>
<dbReference type="EMBL" id="WWVF01000013">
    <property type="protein sequence ID" value="MZS89025.1"/>
    <property type="molecule type" value="Genomic_DNA"/>
</dbReference>
<evidence type="ECO:0000313" key="6">
    <source>
        <dbReference type="Proteomes" id="UP000095431"/>
    </source>
</evidence>
<protein>
    <submittedName>
        <fullName evidence="3 5">Methyltransferase</fullName>
    </submittedName>
</protein>
<dbReference type="Proteomes" id="UP000095431">
    <property type="component" value="Unassembled WGS sequence"/>
</dbReference>
<reference evidence="2 6" key="1">
    <citation type="submission" date="2015-09" db="EMBL/GenBank/DDBJ databases">
        <authorList>
            <consortium name="Pathogen Informatics"/>
        </authorList>
    </citation>
    <scope>NUCLEOTIDE SEQUENCE [LARGE SCALE GENOMIC DNA]</scope>
    <source>
        <strain evidence="2 6">2789STDY5834863</strain>
    </source>
</reference>
<keyword evidence="3" id="KW-0808">Transferase</keyword>
<keyword evidence="7" id="KW-1185">Reference proteome</keyword>
<dbReference type="GO" id="GO:0005737">
    <property type="term" value="C:cytoplasm"/>
    <property type="evidence" value="ECO:0007669"/>
    <property type="project" value="TreeGrafter"/>
</dbReference>
<dbReference type="Gene3D" id="3.40.50.150">
    <property type="entry name" value="Vaccinia Virus protein VP39"/>
    <property type="match status" value="1"/>
</dbReference>
<dbReference type="PANTHER" id="PTHR13369:SF3">
    <property type="entry name" value="METHYLTRANSFERASE DOMAIN-CONTAINING PROTEIN"/>
    <property type="match status" value="1"/>
</dbReference>
<evidence type="ECO:0000313" key="3">
    <source>
        <dbReference type="EMBL" id="MZL31831.1"/>
    </source>
</evidence>
<dbReference type="EMBL" id="CYZN01000005">
    <property type="protein sequence ID" value="CUN71871.1"/>
    <property type="molecule type" value="Genomic_DNA"/>
</dbReference>
<dbReference type="RefSeq" id="WP_008706963.1">
    <property type="nucleotide sequence ID" value="NZ_AP031426.1"/>
</dbReference>
<dbReference type="InterPro" id="IPR025714">
    <property type="entry name" value="Methyltranfer_dom"/>
</dbReference>
<dbReference type="Proteomes" id="UP000477156">
    <property type="component" value="Unassembled WGS sequence"/>
</dbReference>
<reference evidence="5 7" key="3">
    <citation type="submission" date="2019-07" db="EMBL/GenBank/DDBJ databases">
        <authorList>
            <person name="Chang H.-W."/>
            <person name="Raman A."/>
            <person name="Venkatesh S."/>
            <person name="Gehrig J."/>
        </authorList>
    </citation>
    <scope>NUCLEOTIDE SEQUENCE [LARGE SCALE GENOMIC DNA]</scope>
    <source>
        <strain evidence="5">Blautia_wexlerae_LFYP_14</strain>
    </source>
</reference>
<proteinExistence type="predicted"/>